<dbReference type="GO" id="GO:1902936">
    <property type="term" value="F:phosphatidylinositol bisphosphate binding"/>
    <property type="evidence" value="ECO:0007669"/>
    <property type="project" value="TreeGrafter"/>
</dbReference>
<dbReference type="InterPro" id="IPR036865">
    <property type="entry name" value="CRAL-TRIO_dom_sf"/>
</dbReference>
<dbReference type="PANTHER" id="PTHR10174:SF213">
    <property type="entry name" value="CRAL-TRIO DOMAIN-CONTAINING PROTEIN"/>
    <property type="match status" value="1"/>
</dbReference>
<dbReference type="AlphaFoldDB" id="A0A7R9K8A7"/>
<evidence type="ECO:0000313" key="2">
    <source>
        <dbReference type="EMBL" id="CAD7611084.1"/>
    </source>
</evidence>
<dbReference type="InterPro" id="IPR001251">
    <property type="entry name" value="CRAL-TRIO_dom"/>
</dbReference>
<reference evidence="2" key="1">
    <citation type="submission" date="2020-11" db="EMBL/GenBank/DDBJ databases">
        <authorList>
            <person name="Tran Van P."/>
        </authorList>
    </citation>
    <scope>NUCLEOTIDE SEQUENCE</scope>
</reference>
<gene>
    <name evidence="2" type="ORF">TGEB3V08_LOCUS10908</name>
</gene>
<proteinExistence type="predicted"/>
<dbReference type="SUPFAM" id="SSF52087">
    <property type="entry name" value="CRAL/TRIO domain"/>
    <property type="match status" value="1"/>
</dbReference>
<evidence type="ECO:0000259" key="1">
    <source>
        <dbReference type="PROSITE" id="PS50191"/>
    </source>
</evidence>
<dbReference type="CDD" id="cd00170">
    <property type="entry name" value="SEC14"/>
    <property type="match status" value="1"/>
</dbReference>
<name>A0A7R9K8A7_TIMGE</name>
<sequence length="124" mass="14287">MDAIPVKLKAIHVINVNPVMSHIMNIIKPFIRKEHMKKLHLHSGGADFLKGWLPTENLPGDYGGVEEDFLTLHEHTMKRLEIYREWFEEEEKLKVDESKRPTDGTNFSGNIFGAEGSFKKLDID</sequence>
<organism evidence="2">
    <name type="scientific">Timema genevievae</name>
    <name type="common">Walking stick</name>
    <dbReference type="NCBI Taxonomy" id="629358"/>
    <lineage>
        <taxon>Eukaryota</taxon>
        <taxon>Metazoa</taxon>
        <taxon>Ecdysozoa</taxon>
        <taxon>Arthropoda</taxon>
        <taxon>Hexapoda</taxon>
        <taxon>Insecta</taxon>
        <taxon>Pterygota</taxon>
        <taxon>Neoptera</taxon>
        <taxon>Polyneoptera</taxon>
        <taxon>Phasmatodea</taxon>
        <taxon>Timematodea</taxon>
        <taxon>Timematoidea</taxon>
        <taxon>Timematidae</taxon>
        <taxon>Timema</taxon>
    </lineage>
</organism>
<dbReference type="PANTHER" id="PTHR10174">
    <property type="entry name" value="ALPHA-TOCOPHEROL TRANSFER PROTEIN-RELATED"/>
    <property type="match status" value="1"/>
</dbReference>
<accession>A0A7R9K8A7</accession>
<dbReference type="GO" id="GO:0016020">
    <property type="term" value="C:membrane"/>
    <property type="evidence" value="ECO:0007669"/>
    <property type="project" value="TreeGrafter"/>
</dbReference>
<dbReference type="EMBL" id="OE847322">
    <property type="protein sequence ID" value="CAD7611084.1"/>
    <property type="molecule type" value="Genomic_DNA"/>
</dbReference>
<dbReference type="PROSITE" id="PS50191">
    <property type="entry name" value="CRAL_TRIO"/>
    <property type="match status" value="1"/>
</dbReference>
<dbReference type="Pfam" id="PF00650">
    <property type="entry name" value="CRAL_TRIO"/>
    <property type="match status" value="1"/>
</dbReference>
<feature type="domain" description="CRAL-TRIO" evidence="1">
    <location>
        <begin position="1"/>
        <end position="70"/>
    </location>
</feature>
<dbReference type="Gene3D" id="3.40.525.10">
    <property type="entry name" value="CRAL-TRIO lipid binding domain"/>
    <property type="match status" value="1"/>
</dbReference>
<protein>
    <recommendedName>
        <fullName evidence="1">CRAL-TRIO domain-containing protein</fullName>
    </recommendedName>
</protein>